<organism evidence="1 2">
    <name type="scientific">Cordyceps militaris</name>
    <name type="common">Caterpillar fungus</name>
    <name type="synonym">Clavaria militaris</name>
    <dbReference type="NCBI Taxonomy" id="73501"/>
    <lineage>
        <taxon>Eukaryota</taxon>
        <taxon>Fungi</taxon>
        <taxon>Dikarya</taxon>
        <taxon>Ascomycota</taxon>
        <taxon>Pezizomycotina</taxon>
        <taxon>Sordariomycetes</taxon>
        <taxon>Hypocreomycetidae</taxon>
        <taxon>Hypocreales</taxon>
        <taxon>Cordycipitaceae</taxon>
        <taxon>Cordyceps</taxon>
    </lineage>
</organism>
<gene>
    <name evidence="1" type="ORF">A9K55_005876</name>
</gene>
<dbReference type="VEuPathDB" id="FungiDB:A9K55_005876"/>
<evidence type="ECO:0000313" key="2">
    <source>
        <dbReference type="Proteomes" id="UP000323067"/>
    </source>
</evidence>
<proteinExistence type="predicted"/>
<evidence type="ECO:0000313" key="1">
    <source>
        <dbReference type="EMBL" id="ATY61240.1"/>
    </source>
</evidence>
<dbReference type="AlphaFoldDB" id="A0A2H4SDS7"/>
<reference evidence="1 2" key="1">
    <citation type="journal article" date="2017" name="BMC Genomics">
        <title>Chromosome level assembly and secondary metabolite potential of the parasitic fungus Cordyceps militaris.</title>
        <authorList>
            <person name="Kramer G.J."/>
            <person name="Nodwell J.R."/>
        </authorList>
    </citation>
    <scope>NUCLEOTIDE SEQUENCE [LARGE SCALE GENOMIC DNA]</scope>
    <source>
        <strain evidence="1 2">ATCC 34164</strain>
    </source>
</reference>
<protein>
    <submittedName>
        <fullName evidence="1">Uncharacterized protein</fullName>
    </submittedName>
</protein>
<dbReference type="VEuPathDB" id="FungiDB:CCM_03091"/>
<dbReference type="Proteomes" id="UP000323067">
    <property type="component" value="Chromosome vi"/>
</dbReference>
<sequence>MGWWYRSVPTTTLPVPAGHMSQPNNSAANVSILRMSIMFKTKVLGGLQRAVPATIKTRAAGPESHPRCPGFDIAVAVSAGDATLQPSSPLLFPAFGHLPDADQHKFAIKRPEEGGRSSAAAGKGNYSSLYQHHRLIFKAG</sequence>
<dbReference type="EMBL" id="CP023323">
    <property type="protein sequence ID" value="ATY61240.1"/>
    <property type="molecule type" value="Genomic_DNA"/>
</dbReference>
<name>A0A2H4SDS7_CORMI</name>
<accession>A0A2H4SDS7</accession>